<evidence type="ECO:0008006" key="3">
    <source>
        <dbReference type="Google" id="ProtNLM"/>
    </source>
</evidence>
<name>A0ABT8MDI6_9EURY</name>
<evidence type="ECO:0000313" key="2">
    <source>
        <dbReference type="Proteomes" id="UP001168338"/>
    </source>
</evidence>
<dbReference type="EMBL" id="VCYH01000011">
    <property type="protein sequence ID" value="MDN7025949.1"/>
    <property type="molecule type" value="Genomic_DNA"/>
</dbReference>
<accession>A0ABT8MDI6</accession>
<organism evidence="1 2">
    <name type="scientific">Methanoculleus frigidifontis</name>
    <dbReference type="NCBI Taxonomy" id="2584085"/>
    <lineage>
        <taxon>Archaea</taxon>
        <taxon>Methanobacteriati</taxon>
        <taxon>Methanobacteriota</taxon>
        <taxon>Stenosarchaea group</taxon>
        <taxon>Methanomicrobia</taxon>
        <taxon>Methanomicrobiales</taxon>
        <taxon>Methanomicrobiaceae</taxon>
        <taxon>Methanoculleus</taxon>
    </lineage>
</organism>
<dbReference type="Proteomes" id="UP001168338">
    <property type="component" value="Unassembled WGS sequence"/>
</dbReference>
<reference evidence="1" key="1">
    <citation type="submission" date="2019-05" db="EMBL/GenBank/DDBJ databases">
        <title>Methanoculleus sp. FWC-SCC1, a methanogenic archaeon isolated from deep marine cold seep.</title>
        <authorList>
            <person name="Chen Y.-W."/>
            <person name="Chen S.-C."/>
            <person name="Teng N.-H."/>
            <person name="Lai M.-C."/>
        </authorList>
    </citation>
    <scope>NUCLEOTIDE SEQUENCE</scope>
    <source>
        <strain evidence="1">FWC-SCC1</strain>
    </source>
</reference>
<protein>
    <recommendedName>
        <fullName evidence="3">DUF4263 domain-containing protein</fullName>
    </recommendedName>
</protein>
<dbReference type="RefSeq" id="WP_301665144.1">
    <property type="nucleotide sequence ID" value="NZ_VCYH01000011.1"/>
</dbReference>
<keyword evidence="2" id="KW-1185">Reference proteome</keyword>
<evidence type="ECO:0000313" key="1">
    <source>
        <dbReference type="EMBL" id="MDN7025949.1"/>
    </source>
</evidence>
<gene>
    <name evidence="1" type="ORF">FGU65_13825</name>
</gene>
<proteinExistence type="predicted"/>
<comment type="caution">
    <text evidence="1">The sequence shown here is derived from an EMBL/GenBank/DDBJ whole genome shotgun (WGS) entry which is preliminary data.</text>
</comment>
<sequence length="388" mass="44857">MIRIIPPRDGEDFDTFYNRAPKDIQDEMVKLKERWKKDFIVTRTEIVKKEIDTDERHHQLILACAKTFAETSLSQKTGYEFYFTEPLIEFSSEKKGNSLFDLLIYSEIKNSALFIECKSSVGDVTETMKQIKLAKDHVIGKIDYLSEIIGCELEEDNIECVLCVPFLESAKIVQAVRAQFRKPASSQKYDPKFVKLWEHMPGSETIRLNSDWEHEDATLSNILLAGYGDGELKNQFDLPFYLNMHQFRVIKNIIVGYCYVANKLDEENRDPKSIKKSDIFQILMDNASCGMKSDLKAELVQEKLNQVIKYGICCDLLEVVDEKRIKLKCPGTKHQTVIRNLEEKYINNWSDVKAEMDAKIEAMKDIQLKISRKNPSIFDFSGNAENLE</sequence>